<accession>A0ABS1E6V2</accession>
<feature type="transmembrane region" description="Helical" evidence="1">
    <location>
        <begin position="75"/>
        <end position="95"/>
    </location>
</feature>
<reference evidence="2 3" key="1">
    <citation type="journal article" date="2020" name="Microorganisms">
        <title>Osmotic Adaptation and Compatible Solute Biosynthesis of Phototrophic Bacteria as Revealed from Genome Analyses.</title>
        <authorList>
            <person name="Imhoff J.F."/>
            <person name="Rahn T."/>
            <person name="Kunzel S."/>
            <person name="Keller A."/>
            <person name="Neulinger S.C."/>
        </authorList>
    </citation>
    <scope>NUCLEOTIDE SEQUENCE [LARGE SCALE GENOMIC DNA]</scope>
    <source>
        <strain evidence="2 3">DSM 15116</strain>
    </source>
</reference>
<dbReference type="Pfam" id="PF11026">
    <property type="entry name" value="DUF2721"/>
    <property type="match status" value="1"/>
</dbReference>
<gene>
    <name evidence="2" type="ORF">CKO13_10620</name>
</gene>
<evidence type="ECO:0008006" key="4">
    <source>
        <dbReference type="Google" id="ProtNLM"/>
    </source>
</evidence>
<feature type="transmembrane region" description="Helical" evidence="1">
    <location>
        <begin position="101"/>
        <end position="118"/>
    </location>
</feature>
<dbReference type="RefSeq" id="WP_200260780.1">
    <property type="nucleotide sequence ID" value="NZ_NRSH01000155.1"/>
</dbReference>
<name>A0ABS1E6V2_9GAMM</name>
<protein>
    <recommendedName>
        <fullName evidence="4">DUF2721 domain-containing protein</fullName>
    </recommendedName>
</protein>
<evidence type="ECO:0000313" key="2">
    <source>
        <dbReference type="EMBL" id="MBK1727456.1"/>
    </source>
</evidence>
<keyword evidence="3" id="KW-1185">Reference proteome</keyword>
<dbReference type="Proteomes" id="UP000738126">
    <property type="component" value="Unassembled WGS sequence"/>
</dbReference>
<evidence type="ECO:0000256" key="1">
    <source>
        <dbReference type="SAM" id="Phobius"/>
    </source>
</evidence>
<comment type="caution">
    <text evidence="2">The sequence shown here is derived from an EMBL/GenBank/DDBJ whole genome shotgun (WGS) entry which is preliminary data.</text>
</comment>
<feature type="transmembrane region" description="Helical" evidence="1">
    <location>
        <begin position="20"/>
        <end position="41"/>
    </location>
</feature>
<evidence type="ECO:0000313" key="3">
    <source>
        <dbReference type="Proteomes" id="UP000738126"/>
    </source>
</evidence>
<organism evidence="2 3">
    <name type="scientific">Halorhodospira neutriphila</name>
    <dbReference type="NCBI Taxonomy" id="168379"/>
    <lineage>
        <taxon>Bacteria</taxon>
        <taxon>Pseudomonadati</taxon>
        <taxon>Pseudomonadota</taxon>
        <taxon>Gammaproteobacteria</taxon>
        <taxon>Chromatiales</taxon>
        <taxon>Ectothiorhodospiraceae</taxon>
        <taxon>Halorhodospira</taxon>
    </lineage>
</organism>
<sequence>MTPDTQPAAELTLSSPALLFPAISLLLLAYTNRFLALASLIRDLEPKYRGSHDRSLGAQIDNLRRRVLLIRNMQIAGVASLFFCVLCMLVLFIGAPLAGKVLFTASLLLMLLSLALSLRELQISVGALSLQLQDLADRDRA</sequence>
<dbReference type="EMBL" id="NRSH01000155">
    <property type="protein sequence ID" value="MBK1727456.1"/>
    <property type="molecule type" value="Genomic_DNA"/>
</dbReference>
<dbReference type="InterPro" id="IPR021279">
    <property type="entry name" value="DUF2721"/>
</dbReference>
<keyword evidence="1" id="KW-1133">Transmembrane helix</keyword>
<keyword evidence="1" id="KW-0472">Membrane</keyword>
<keyword evidence="1" id="KW-0812">Transmembrane</keyword>
<proteinExistence type="predicted"/>